<keyword evidence="1" id="KW-1133">Transmembrane helix</keyword>
<reference evidence="2" key="1">
    <citation type="submission" date="2018-05" db="EMBL/GenBank/DDBJ databases">
        <authorList>
            <person name="Lanie J.A."/>
            <person name="Ng W.-L."/>
            <person name="Kazmierczak K.M."/>
            <person name="Andrzejewski T.M."/>
            <person name="Davidsen T.M."/>
            <person name="Wayne K.J."/>
            <person name="Tettelin H."/>
            <person name="Glass J.I."/>
            <person name="Rusch D."/>
            <person name="Podicherti R."/>
            <person name="Tsui H.-C.T."/>
            <person name="Winkler M.E."/>
        </authorList>
    </citation>
    <scope>NUCLEOTIDE SEQUENCE</scope>
</reference>
<gene>
    <name evidence="2" type="ORF">METZ01_LOCUS159752</name>
</gene>
<protein>
    <recommendedName>
        <fullName evidence="3">DUF3784 domain-containing protein</fullName>
    </recommendedName>
</protein>
<accession>A0A382AZJ6</accession>
<sequence length="103" mass="12150">MIFWTVFIVDVLLIFAGYVVNKNNAKYLMAGYNTMSVEERKKVDLENLLIFWKKFFVILTFASTLIFTISYLMFSEAVTAVIWSVCLIIPWPIFIYKLQKFVK</sequence>
<feature type="transmembrane region" description="Helical" evidence="1">
    <location>
        <begin position="80"/>
        <end position="98"/>
    </location>
</feature>
<evidence type="ECO:0000256" key="1">
    <source>
        <dbReference type="SAM" id="Phobius"/>
    </source>
</evidence>
<keyword evidence="1" id="KW-0812">Transmembrane</keyword>
<feature type="transmembrane region" description="Helical" evidence="1">
    <location>
        <begin position="55"/>
        <end position="74"/>
    </location>
</feature>
<keyword evidence="1" id="KW-0472">Membrane</keyword>
<proteinExistence type="predicted"/>
<organism evidence="2">
    <name type="scientific">marine metagenome</name>
    <dbReference type="NCBI Taxonomy" id="408172"/>
    <lineage>
        <taxon>unclassified sequences</taxon>
        <taxon>metagenomes</taxon>
        <taxon>ecological metagenomes</taxon>
    </lineage>
</organism>
<dbReference type="EMBL" id="UINC01027521">
    <property type="protein sequence ID" value="SVB06898.1"/>
    <property type="molecule type" value="Genomic_DNA"/>
</dbReference>
<dbReference type="AlphaFoldDB" id="A0A382AZJ6"/>
<dbReference type="InterPro" id="IPR017259">
    <property type="entry name" value="UCP037672"/>
</dbReference>
<name>A0A382AZJ6_9ZZZZ</name>
<feature type="transmembrane region" description="Helical" evidence="1">
    <location>
        <begin position="6"/>
        <end position="21"/>
    </location>
</feature>
<dbReference type="Pfam" id="PF12650">
    <property type="entry name" value="DUF3784"/>
    <property type="match status" value="1"/>
</dbReference>
<evidence type="ECO:0000313" key="2">
    <source>
        <dbReference type="EMBL" id="SVB06898.1"/>
    </source>
</evidence>
<evidence type="ECO:0008006" key="3">
    <source>
        <dbReference type="Google" id="ProtNLM"/>
    </source>
</evidence>